<dbReference type="OrthoDB" id="1731724at2759"/>
<dbReference type="Pfam" id="PF02809">
    <property type="entry name" value="UIM"/>
    <property type="match status" value="3"/>
</dbReference>
<proteinExistence type="inferred from homology"/>
<dbReference type="FunFam" id="3.40.50.410:FF:000005">
    <property type="entry name" value="26S proteasome non-ATPase regulatory subunit 4"/>
    <property type="match status" value="1"/>
</dbReference>
<dbReference type="AlphaFoldDB" id="A0A1Y2D6N4"/>
<comment type="caution">
    <text evidence="5">The sequence shown here is derived from an EMBL/GenBank/DDBJ whole genome shotgun (WGS) entry which is preliminary data.</text>
</comment>
<dbReference type="Proteomes" id="UP000193920">
    <property type="component" value="Unassembled WGS sequence"/>
</dbReference>
<accession>A0A1Y2D6N4</accession>
<gene>
    <name evidence="5" type="ORF">LY90DRAFT_523337</name>
</gene>
<dbReference type="PANTHER" id="PTHR10223:SF0">
    <property type="entry name" value="26S PROTEASOME NON-ATPASE REGULATORY SUBUNIT 4"/>
    <property type="match status" value="1"/>
</dbReference>
<dbReference type="GO" id="GO:0008540">
    <property type="term" value="C:proteasome regulatory particle, base subcomplex"/>
    <property type="evidence" value="ECO:0007669"/>
    <property type="project" value="TreeGrafter"/>
</dbReference>
<dbReference type="GO" id="GO:0005634">
    <property type="term" value="C:nucleus"/>
    <property type="evidence" value="ECO:0007669"/>
    <property type="project" value="TreeGrafter"/>
</dbReference>
<name>A0A1Y2D6N4_9FUNG</name>
<dbReference type="Gene3D" id="3.40.50.410">
    <property type="entry name" value="von Willebrand factor, type A domain"/>
    <property type="match status" value="1"/>
</dbReference>
<dbReference type="Gene3D" id="1.10.287.3990">
    <property type="match status" value="1"/>
</dbReference>
<feature type="compositionally biased region" description="Polar residues" evidence="3">
    <location>
        <begin position="248"/>
        <end position="260"/>
    </location>
</feature>
<evidence type="ECO:0000313" key="5">
    <source>
        <dbReference type="EMBL" id="ORY54932.1"/>
    </source>
</evidence>
<dbReference type="EMBL" id="MCOG01000081">
    <property type="protein sequence ID" value="ORY54932.1"/>
    <property type="molecule type" value="Genomic_DNA"/>
</dbReference>
<dbReference type="InterPro" id="IPR036465">
    <property type="entry name" value="vWFA_dom_sf"/>
</dbReference>
<dbReference type="InterPro" id="IPR003903">
    <property type="entry name" value="UIM_dom"/>
</dbReference>
<dbReference type="GO" id="GO:0043161">
    <property type="term" value="P:proteasome-mediated ubiquitin-dependent protein catabolic process"/>
    <property type="evidence" value="ECO:0007669"/>
    <property type="project" value="TreeGrafter"/>
</dbReference>
<reference evidence="5 6" key="1">
    <citation type="submission" date="2016-08" db="EMBL/GenBank/DDBJ databases">
        <title>A Parts List for Fungal Cellulosomes Revealed by Comparative Genomics.</title>
        <authorList>
            <consortium name="DOE Joint Genome Institute"/>
            <person name="Haitjema C.H."/>
            <person name="Gilmore S.P."/>
            <person name="Henske J.K."/>
            <person name="Solomon K.V."/>
            <person name="De Groot R."/>
            <person name="Kuo A."/>
            <person name="Mondo S.J."/>
            <person name="Salamov A.A."/>
            <person name="Labutti K."/>
            <person name="Zhao Z."/>
            <person name="Chiniquy J."/>
            <person name="Barry K."/>
            <person name="Brewer H.M."/>
            <person name="Purvine S.O."/>
            <person name="Wright A.T."/>
            <person name="Boxma B."/>
            <person name="Van Alen T."/>
            <person name="Hackstein J.H."/>
            <person name="Baker S.E."/>
            <person name="Grigoriev I.V."/>
            <person name="O'Malley M.A."/>
        </authorList>
    </citation>
    <scope>NUCLEOTIDE SEQUENCE [LARGE SCALE GENOMIC DNA]</scope>
    <source>
        <strain evidence="5 6">G1</strain>
    </source>
</reference>
<dbReference type="STRING" id="1754190.A0A1Y2D6N4"/>
<feature type="domain" description="VWFA" evidence="4">
    <location>
        <begin position="5"/>
        <end position="188"/>
    </location>
</feature>
<dbReference type="SUPFAM" id="SSF53300">
    <property type="entry name" value="vWA-like"/>
    <property type="match status" value="1"/>
</dbReference>
<dbReference type="PANTHER" id="PTHR10223">
    <property type="entry name" value="26S PROTEASOME NON-ATPASE REGULATORY SUBUNIT 4"/>
    <property type="match status" value="1"/>
</dbReference>
<dbReference type="SMART" id="SM00726">
    <property type="entry name" value="UIM"/>
    <property type="match status" value="3"/>
</dbReference>
<protein>
    <recommendedName>
        <fullName evidence="4">VWFA domain-containing protein</fullName>
    </recommendedName>
</protein>
<feature type="region of interest" description="Disordered" evidence="3">
    <location>
        <begin position="300"/>
        <end position="354"/>
    </location>
</feature>
<dbReference type="InterPro" id="IPR027040">
    <property type="entry name" value="PSMD4"/>
</dbReference>
<keyword evidence="2" id="KW-0647">Proteasome</keyword>
<dbReference type="GO" id="GO:0005829">
    <property type="term" value="C:cytosol"/>
    <property type="evidence" value="ECO:0007669"/>
    <property type="project" value="TreeGrafter"/>
</dbReference>
<sequence>MVLEATVLVLDNSEWMRNGDYTPSRIEAQSDATIFLFNAKTRSNPENTVGMMTMAGKSPEVMVTLTTDIGKVLTALHNIQLSGNAHFTTGVQIAQLALKHRQNKNQKQRIIVFVGSPVNEDEKTLVKLGKKLKKNNIAIDLINFGEEEQNTSKLEAFINAVNNSDNSHLVTIPPGPHILSDVLMTSPIVIDEDGAAPAGFSGGNNDFEFGVDPNIDPELALALRISLEEEKMRQEQEAKKKMEETKPEATSSGDNNQGLVSTDEDDMLAKALAMSMNTGDDDVPMEDMDEDEEIQRAIALSMADANNNNENGNNDQDLADVLNNLPGINSEDPRIKDAIKELEKDKDKKKDDKK</sequence>
<dbReference type="InterPro" id="IPR002035">
    <property type="entry name" value="VWF_A"/>
</dbReference>
<keyword evidence="6" id="KW-1185">Reference proteome</keyword>
<evidence type="ECO:0000256" key="3">
    <source>
        <dbReference type="SAM" id="MobiDB-lite"/>
    </source>
</evidence>
<organism evidence="5 6">
    <name type="scientific">Neocallimastix californiae</name>
    <dbReference type="NCBI Taxonomy" id="1754190"/>
    <lineage>
        <taxon>Eukaryota</taxon>
        <taxon>Fungi</taxon>
        <taxon>Fungi incertae sedis</taxon>
        <taxon>Chytridiomycota</taxon>
        <taxon>Chytridiomycota incertae sedis</taxon>
        <taxon>Neocallimastigomycetes</taxon>
        <taxon>Neocallimastigales</taxon>
        <taxon>Neocallimastigaceae</taxon>
        <taxon>Neocallimastix</taxon>
    </lineage>
</organism>
<dbReference type="SMART" id="SM00327">
    <property type="entry name" value="VWA"/>
    <property type="match status" value="1"/>
</dbReference>
<evidence type="ECO:0000256" key="2">
    <source>
        <dbReference type="ARBA" id="ARBA00022942"/>
    </source>
</evidence>
<comment type="similarity">
    <text evidence="1">Belongs to the proteasome subunit S5A family.</text>
</comment>
<feature type="region of interest" description="Disordered" evidence="3">
    <location>
        <begin position="232"/>
        <end position="261"/>
    </location>
</feature>
<dbReference type="GO" id="GO:0036435">
    <property type="term" value="F:K48-linked polyubiquitin modification-dependent protein binding"/>
    <property type="evidence" value="ECO:0007669"/>
    <property type="project" value="UniProtKB-ARBA"/>
</dbReference>
<feature type="compositionally biased region" description="Basic and acidic residues" evidence="3">
    <location>
        <begin position="331"/>
        <end position="354"/>
    </location>
</feature>
<evidence type="ECO:0000313" key="6">
    <source>
        <dbReference type="Proteomes" id="UP000193920"/>
    </source>
</evidence>
<feature type="compositionally biased region" description="Basic and acidic residues" evidence="3">
    <location>
        <begin position="232"/>
        <end position="247"/>
    </location>
</feature>
<dbReference type="PROSITE" id="PS50234">
    <property type="entry name" value="VWFA"/>
    <property type="match status" value="1"/>
</dbReference>
<dbReference type="PROSITE" id="PS50330">
    <property type="entry name" value="UIM"/>
    <property type="match status" value="3"/>
</dbReference>
<dbReference type="CDD" id="cd01452">
    <property type="entry name" value="VWA_26S_proteasome_subunit"/>
    <property type="match status" value="1"/>
</dbReference>
<dbReference type="Pfam" id="PF13519">
    <property type="entry name" value="VWA_2"/>
    <property type="match status" value="1"/>
</dbReference>
<evidence type="ECO:0000259" key="4">
    <source>
        <dbReference type="PROSITE" id="PS50234"/>
    </source>
</evidence>
<evidence type="ECO:0000256" key="1">
    <source>
        <dbReference type="ARBA" id="ARBA00005574"/>
    </source>
</evidence>